<dbReference type="Gene3D" id="1.20.1050.10">
    <property type="match status" value="1"/>
</dbReference>
<dbReference type="CDD" id="cd03058">
    <property type="entry name" value="GST_N_Tau"/>
    <property type="match status" value="1"/>
</dbReference>
<dbReference type="InterPro" id="IPR045073">
    <property type="entry name" value="Omega/Tau-like"/>
</dbReference>
<feature type="domain" description="GST C-terminal" evidence="6">
    <location>
        <begin position="71"/>
        <end position="199"/>
    </location>
</feature>
<comment type="catalytic activity">
    <reaction evidence="3">
        <text>RX + glutathione = an S-substituted glutathione + a halide anion + H(+)</text>
        <dbReference type="Rhea" id="RHEA:16437"/>
        <dbReference type="ChEBI" id="CHEBI:15378"/>
        <dbReference type="ChEBI" id="CHEBI:16042"/>
        <dbReference type="ChEBI" id="CHEBI:17792"/>
        <dbReference type="ChEBI" id="CHEBI:57925"/>
        <dbReference type="ChEBI" id="CHEBI:90779"/>
        <dbReference type="EC" id="2.5.1.18"/>
    </reaction>
</comment>
<evidence type="ECO:0000256" key="2">
    <source>
        <dbReference type="ARBA" id="ARBA00022679"/>
    </source>
</evidence>
<dbReference type="InterPro" id="IPR004045">
    <property type="entry name" value="Glutathione_S-Trfase_N"/>
</dbReference>
<dbReference type="FunFam" id="3.40.30.10:FF:000014">
    <property type="entry name" value="Tau class glutathione S-transferase"/>
    <property type="match status" value="1"/>
</dbReference>
<comment type="caution">
    <text evidence="7">The sequence shown here is derived from an EMBL/GenBank/DDBJ whole genome shotgun (WGS) entry which is preliminary data.</text>
</comment>
<dbReference type="SUPFAM" id="SSF52833">
    <property type="entry name" value="Thioredoxin-like"/>
    <property type="match status" value="1"/>
</dbReference>
<dbReference type="PROSITE" id="PS50404">
    <property type="entry name" value="GST_NTER"/>
    <property type="match status" value="1"/>
</dbReference>
<organism evidence="7 8">
    <name type="scientific">Ambrosia artemisiifolia</name>
    <name type="common">Common ragweed</name>
    <dbReference type="NCBI Taxonomy" id="4212"/>
    <lineage>
        <taxon>Eukaryota</taxon>
        <taxon>Viridiplantae</taxon>
        <taxon>Streptophyta</taxon>
        <taxon>Embryophyta</taxon>
        <taxon>Tracheophyta</taxon>
        <taxon>Spermatophyta</taxon>
        <taxon>Magnoliopsida</taxon>
        <taxon>eudicotyledons</taxon>
        <taxon>Gunneridae</taxon>
        <taxon>Pentapetalae</taxon>
        <taxon>asterids</taxon>
        <taxon>campanulids</taxon>
        <taxon>Asterales</taxon>
        <taxon>Asteraceae</taxon>
        <taxon>Asteroideae</taxon>
        <taxon>Heliantheae alliance</taxon>
        <taxon>Heliantheae</taxon>
        <taxon>Ambrosia</taxon>
    </lineage>
</organism>
<feature type="domain" description="GST N-terminal" evidence="5">
    <location>
        <begin position="18"/>
        <end position="93"/>
    </location>
</feature>
<dbReference type="Proteomes" id="UP001206925">
    <property type="component" value="Unassembled WGS sequence"/>
</dbReference>
<dbReference type="PROSITE" id="PS50405">
    <property type="entry name" value="GST_CTER"/>
    <property type="match status" value="1"/>
</dbReference>
<evidence type="ECO:0000256" key="3">
    <source>
        <dbReference type="ARBA" id="ARBA00047960"/>
    </source>
</evidence>
<keyword evidence="8" id="KW-1185">Reference proteome</keyword>
<evidence type="ECO:0000259" key="5">
    <source>
        <dbReference type="PROSITE" id="PS50404"/>
    </source>
</evidence>
<dbReference type="PANTHER" id="PTHR11260">
    <property type="entry name" value="GLUTATHIONE S-TRANSFERASE, GST, SUPERFAMILY, GST DOMAIN CONTAINING"/>
    <property type="match status" value="1"/>
</dbReference>
<comment type="similarity">
    <text evidence="4">Belongs to the GST superfamily.</text>
</comment>
<evidence type="ECO:0000313" key="8">
    <source>
        <dbReference type="Proteomes" id="UP001206925"/>
    </source>
</evidence>
<dbReference type="SUPFAM" id="SSF47616">
    <property type="entry name" value="GST C-terminal domain-like"/>
    <property type="match status" value="1"/>
</dbReference>
<reference evidence="7" key="1">
    <citation type="submission" date="2022-06" db="EMBL/GenBank/DDBJ databases">
        <title>Uncovering the hologenomic basis of an extraordinary plant invasion.</title>
        <authorList>
            <person name="Bieker V.C."/>
            <person name="Martin M.D."/>
            <person name="Gilbert T."/>
            <person name="Hodgins K."/>
            <person name="Battlay P."/>
            <person name="Petersen B."/>
            <person name="Wilson J."/>
        </authorList>
    </citation>
    <scope>NUCLEOTIDE SEQUENCE</scope>
    <source>
        <strain evidence="7">AA19_3_7</strain>
        <tissue evidence="7">Leaf</tissue>
    </source>
</reference>
<dbReference type="InterPro" id="IPR045074">
    <property type="entry name" value="GST_C_Tau"/>
</dbReference>
<protein>
    <recommendedName>
        <fullName evidence="1">glutathione transferase</fullName>
        <ecNumber evidence="1">2.5.1.18</ecNumber>
    </recommendedName>
</protein>
<evidence type="ECO:0000259" key="6">
    <source>
        <dbReference type="PROSITE" id="PS50405"/>
    </source>
</evidence>
<dbReference type="Pfam" id="PF02798">
    <property type="entry name" value="GST_N"/>
    <property type="match status" value="1"/>
</dbReference>
<evidence type="ECO:0000256" key="4">
    <source>
        <dbReference type="RuleBase" id="RU003494"/>
    </source>
</evidence>
<dbReference type="AlphaFoldDB" id="A0AAD5BYP5"/>
<dbReference type="InterPro" id="IPR004046">
    <property type="entry name" value="GST_C"/>
</dbReference>
<dbReference type="GO" id="GO:0006749">
    <property type="term" value="P:glutathione metabolic process"/>
    <property type="evidence" value="ECO:0007669"/>
    <property type="project" value="InterPro"/>
</dbReference>
<dbReference type="InterPro" id="IPR010987">
    <property type="entry name" value="Glutathione-S-Trfase_C-like"/>
</dbReference>
<accession>A0AAD5BYP5</accession>
<dbReference type="InterPro" id="IPR036249">
    <property type="entry name" value="Thioredoxin-like_sf"/>
</dbReference>
<dbReference type="CDD" id="cd03185">
    <property type="entry name" value="GST_C_Tau"/>
    <property type="match status" value="1"/>
</dbReference>
<dbReference type="EMBL" id="JAMZMK010010595">
    <property type="protein sequence ID" value="KAI7730894.1"/>
    <property type="molecule type" value="Genomic_DNA"/>
</dbReference>
<dbReference type="GO" id="GO:0005737">
    <property type="term" value="C:cytoplasm"/>
    <property type="evidence" value="ECO:0007669"/>
    <property type="project" value="TreeGrafter"/>
</dbReference>
<evidence type="ECO:0000256" key="1">
    <source>
        <dbReference type="ARBA" id="ARBA00012452"/>
    </source>
</evidence>
<sequence>IKEEGIKQKNCLKYMAASDVILLDFWLSRVRIALAEKGVHYEYREQNLDNKSSLLLQMNPVHKKILVLIHNGKPVCESNIIVQYLDEAWHKSPPLLPSDPYLRAQARRRSGGGNAKKELIEVFKVLERQLGEKLYLVGESFGLADIALIPFSVWFYALNKIGNMDIDKECPKLAAWVKRCMEREAVSKSLPDSHKFYDFALEIQKKKGTN</sequence>
<dbReference type="EC" id="2.5.1.18" evidence="1"/>
<feature type="non-terminal residue" evidence="7">
    <location>
        <position position="210"/>
    </location>
</feature>
<gene>
    <name evidence="7" type="ORF">M8C21_022669</name>
</gene>
<evidence type="ECO:0000313" key="7">
    <source>
        <dbReference type="EMBL" id="KAI7730894.1"/>
    </source>
</evidence>
<dbReference type="GO" id="GO:0004364">
    <property type="term" value="F:glutathione transferase activity"/>
    <property type="evidence" value="ECO:0007669"/>
    <property type="project" value="UniProtKB-EC"/>
</dbReference>
<name>A0AAD5BYP5_AMBAR</name>
<dbReference type="Gene3D" id="3.40.30.10">
    <property type="entry name" value="Glutaredoxin"/>
    <property type="match status" value="1"/>
</dbReference>
<dbReference type="InterPro" id="IPR036282">
    <property type="entry name" value="Glutathione-S-Trfase_C_sf"/>
</dbReference>
<dbReference type="PANTHER" id="PTHR11260:SF793">
    <property type="entry name" value="GLUTATHIONE TRANSFERASE"/>
    <property type="match status" value="1"/>
</dbReference>
<proteinExistence type="inferred from homology"/>
<keyword evidence="2" id="KW-0808">Transferase</keyword>
<dbReference type="Pfam" id="PF00043">
    <property type="entry name" value="GST_C"/>
    <property type="match status" value="1"/>
</dbReference>